<sequence length="102" mass="10759">MPPFSASDQDVVPEGCSASASSTVSWIEKTFVRPVIRNTLSTRSCEQTRLQGAVVGAHALEPAHEHAEAGGVEELDALHVDDQVVVPGGHEAVEWSRSVGAL</sequence>
<dbReference type="EMBL" id="BSUZ01000001">
    <property type="protein sequence ID" value="GMA86584.1"/>
    <property type="molecule type" value="Genomic_DNA"/>
</dbReference>
<name>A0ABQ6JHJ3_9ACTN</name>
<gene>
    <name evidence="2" type="ORF">GCM10025868_18340</name>
</gene>
<comment type="caution">
    <text evidence="2">The sequence shown here is derived from an EMBL/GenBank/DDBJ whole genome shotgun (WGS) entry which is preliminary data.</text>
</comment>
<keyword evidence="3" id="KW-1185">Reference proteome</keyword>
<evidence type="ECO:0000313" key="2">
    <source>
        <dbReference type="EMBL" id="GMA86584.1"/>
    </source>
</evidence>
<feature type="region of interest" description="Disordered" evidence="1">
    <location>
        <begin position="1"/>
        <end position="21"/>
    </location>
</feature>
<organism evidence="2 3">
    <name type="scientific">Angustibacter aerolatus</name>
    <dbReference type="NCBI Taxonomy" id="1162965"/>
    <lineage>
        <taxon>Bacteria</taxon>
        <taxon>Bacillati</taxon>
        <taxon>Actinomycetota</taxon>
        <taxon>Actinomycetes</taxon>
        <taxon>Kineosporiales</taxon>
        <taxon>Kineosporiaceae</taxon>
    </lineage>
</organism>
<protein>
    <submittedName>
        <fullName evidence="2">Uncharacterized protein</fullName>
    </submittedName>
</protein>
<proteinExistence type="predicted"/>
<evidence type="ECO:0000256" key="1">
    <source>
        <dbReference type="SAM" id="MobiDB-lite"/>
    </source>
</evidence>
<reference evidence="3" key="1">
    <citation type="journal article" date="2019" name="Int. J. Syst. Evol. Microbiol.">
        <title>The Global Catalogue of Microorganisms (GCM) 10K type strain sequencing project: providing services to taxonomists for standard genome sequencing and annotation.</title>
        <authorList>
            <consortium name="The Broad Institute Genomics Platform"/>
            <consortium name="The Broad Institute Genome Sequencing Center for Infectious Disease"/>
            <person name="Wu L."/>
            <person name="Ma J."/>
        </authorList>
    </citation>
    <scope>NUCLEOTIDE SEQUENCE [LARGE SCALE GENOMIC DNA]</scope>
    <source>
        <strain evidence="3">NBRC 108730</strain>
    </source>
</reference>
<evidence type="ECO:0000313" key="3">
    <source>
        <dbReference type="Proteomes" id="UP001157017"/>
    </source>
</evidence>
<accession>A0ABQ6JHJ3</accession>
<dbReference type="Proteomes" id="UP001157017">
    <property type="component" value="Unassembled WGS sequence"/>
</dbReference>